<sequence length="128" mass="14324">MGVSVRFNVYWGCVWMNGYLVIMWSWWGQAMGWLENCWQWNQYELGDICGDICGIEKSAVMGPRCLNHSIPKTTSAPSIGKFGSCLGGVWAMLGEVLVCAEKVGRWMASSQRISGFKPDIKQFRMASG</sequence>
<keyword evidence="1" id="KW-0812">Transmembrane</keyword>
<proteinExistence type="predicted"/>
<reference evidence="2 3" key="1">
    <citation type="journal article" date="2014" name="Am. J. Bot.">
        <title>Genome assembly and annotation for red clover (Trifolium pratense; Fabaceae).</title>
        <authorList>
            <person name="Istvanek J."/>
            <person name="Jaros M."/>
            <person name="Krenek A."/>
            <person name="Repkova J."/>
        </authorList>
    </citation>
    <scope>NUCLEOTIDE SEQUENCE [LARGE SCALE GENOMIC DNA]</scope>
    <source>
        <strain evidence="3">cv. Tatra</strain>
        <tissue evidence="2">Young leaves</tissue>
    </source>
</reference>
<dbReference type="AlphaFoldDB" id="A0A2K3LV75"/>
<keyword evidence="1" id="KW-0472">Membrane</keyword>
<evidence type="ECO:0000313" key="3">
    <source>
        <dbReference type="Proteomes" id="UP000236291"/>
    </source>
</evidence>
<name>A0A2K3LV75_TRIPR</name>
<protein>
    <submittedName>
        <fullName evidence="2">Uncharacterized protein</fullName>
    </submittedName>
</protein>
<keyword evidence="1" id="KW-1133">Transmembrane helix</keyword>
<evidence type="ECO:0000313" key="2">
    <source>
        <dbReference type="EMBL" id="PNX82444.1"/>
    </source>
</evidence>
<accession>A0A2K3LV75</accession>
<feature type="transmembrane region" description="Helical" evidence="1">
    <location>
        <begin position="7"/>
        <end position="27"/>
    </location>
</feature>
<comment type="caution">
    <text evidence="2">The sequence shown here is derived from an EMBL/GenBank/DDBJ whole genome shotgun (WGS) entry which is preliminary data.</text>
</comment>
<organism evidence="2 3">
    <name type="scientific">Trifolium pratense</name>
    <name type="common">Red clover</name>
    <dbReference type="NCBI Taxonomy" id="57577"/>
    <lineage>
        <taxon>Eukaryota</taxon>
        <taxon>Viridiplantae</taxon>
        <taxon>Streptophyta</taxon>
        <taxon>Embryophyta</taxon>
        <taxon>Tracheophyta</taxon>
        <taxon>Spermatophyta</taxon>
        <taxon>Magnoliopsida</taxon>
        <taxon>eudicotyledons</taxon>
        <taxon>Gunneridae</taxon>
        <taxon>Pentapetalae</taxon>
        <taxon>rosids</taxon>
        <taxon>fabids</taxon>
        <taxon>Fabales</taxon>
        <taxon>Fabaceae</taxon>
        <taxon>Papilionoideae</taxon>
        <taxon>50 kb inversion clade</taxon>
        <taxon>NPAAA clade</taxon>
        <taxon>Hologalegina</taxon>
        <taxon>IRL clade</taxon>
        <taxon>Trifolieae</taxon>
        <taxon>Trifolium</taxon>
    </lineage>
</organism>
<feature type="non-terminal residue" evidence="2">
    <location>
        <position position="128"/>
    </location>
</feature>
<dbReference type="EMBL" id="ASHM01041996">
    <property type="protein sequence ID" value="PNX82444.1"/>
    <property type="molecule type" value="Genomic_DNA"/>
</dbReference>
<evidence type="ECO:0000256" key="1">
    <source>
        <dbReference type="SAM" id="Phobius"/>
    </source>
</evidence>
<dbReference type="Proteomes" id="UP000236291">
    <property type="component" value="Unassembled WGS sequence"/>
</dbReference>
<gene>
    <name evidence="2" type="ORF">L195_g038473</name>
</gene>
<reference evidence="2 3" key="2">
    <citation type="journal article" date="2017" name="Front. Plant Sci.">
        <title>Gene Classification and Mining of Molecular Markers Useful in Red Clover (Trifolium pratense) Breeding.</title>
        <authorList>
            <person name="Istvanek J."/>
            <person name="Dluhosova J."/>
            <person name="Dluhos P."/>
            <person name="Patkova L."/>
            <person name="Nedelnik J."/>
            <person name="Repkova J."/>
        </authorList>
    </citation>
    <scope>NUCLEOTIDE SEQUENCE [LARGE SCALE GENOMIC DNA]</scope>
    <source>
        <strain evidence="3">cv. Tatra</strain>
        <tissue evidence="2">Young leaves</tissue>
    </source>
</reference>